<dbReference type="EMBL" id="JAALHA020000004">
    <property type="protein sequence ID" value="MDR9895159.1"/>
    <property type="molecule type" value="Genomic_DNA"/>
</dbReference>
<dbReference type="Proteomes" id="UP000667802">
    <property type="component" value="Unassembled WGS sequence"/>
</dbReference>
<dbReference type="Pfam" id="PF01791">
    <property type="entry name" value="DeoC"/>
    <property type="match status" value="1"/>
</dbReference>
<dbReference type="InterPro" id="IPR050456">
    <property type="entry name" value="DeoC/FbaB_aldolase"/>
</dbReference>
<dbReference type="CDD" id="cd00958">
    <property type="entry name" value="DhnA"/>
    <property type="match status" value="1"/>
</dbReference>
<dbReference type="PANTHER" id="PTHR47916">
    <property type="entry name" value="FRUCTOSE-BISPHOSPHATE ALDOLASE CLASS 1"/>
    <property type="match status" value="1"/>
</dbReference>
<comment type="caution">
    <text evidence="2">The sequence shown here is derived from an EMBL/GenBank/DDBJ whole genome shotgun (WGS) entry which is preliminary data.</text>
</comment>
<dbReference type="SUPFAM" id="SSF51569">
    <property type="entry name" value="Aldolase"/>
    <property type="match status" value="1"/>
</dbReference>
<evidence type="ECO:0000313" key="2">
    <source>
        <dbReference type="EMBL" id="MDR9895159.1"/>
    </source>
</evidence>
<dbReference type="PIRSF" id="PIRSF038992">
    <property type="entry name" value="Aldolase_Ia"/>
    <property type="match status" value="1"/>
</dbReference>
<dbReference type="InterPro" id="IPR002915">
    <property type="entry name" value="DeoC/FbaB/LacD_aldolase"/>
</dbReference>
<reference evidence="3" key="1">
    <citation type="journal article" date="2021" name="Science">
        <title>Hunting the eagle killer: A cyanobacterial neurotoxin causes vacuolar myelinopathy.</title>
        <authorList>
            <person name="Breinlinger S."/>
            <person name="Phillips T.J."/>
            <person name="Haram B.N."/>
            <person name="Mares J."/>
            <person name="Martinez Yerena J.A."/>
            <person name="Hrouzek P."/>
            <person name="Sobotka R."/>
            <person name="Henderson W.M."/>
            <person name="Schmieder P."/>
            <person name="Williams S.M."/>
            <person name="Lauderdale J.D."/>
            <person name="Wilde H.D."/>
            <person name="Gerrin W."/>
            <person name="Kust A."/>
            <person name="Washington J.W."/>
            <person name="Wagner C."/>
            <person name="Geier B."/>
            <person name="Liebeke M."/>
            <person name="Enke H."/>
            <person name="Niedermeyer T.H.J."/>
            <person name="Wilde S.B."/>
        </authorList>
    </citation>
    <scope>NUCLEOTIDE SEQUENCE [LARGE SCALE GENOMIC DNA]</scope>
    <source>
        <strain evidence="3">Thurmond2011</strain>
    </source>
</reference>
<feature type="active site" description="Proton donor" evidence="1">
    <location>
        <position position="171"/>
    </location>
</feature>
<sequence>MGMVPSGEFKPRKICQLQCNSDGNFMMLGKKSRLSRILKKQSNYFIVPIDHGLTVGPISHLADVKSFINSLPGQVISAVIAHKGLADSISPLLISKNISLILHLSGSTNLSRDPSSKRLVSSIEYAIKLNADAVSVHINLGANDEPKMLQDFGLISEECDKWGMPLLAMMYCRGEKIPNEYDVQAISHATRIAWELGADIVKVNYTGSLYSFKEVVQAVDIPVVIAGGPKASSDNAVLSMVKESIEAGGRGVAFGRNIFQHSAPHFISGKIATILNHSSLLELQESGA</sequence>
<dbReference type="PANTHER" id="PTHR47916:SF1">
    <property type="entry name" value="3-HYDROXY-5-PHOSPHONOOXYPENTANE-2,4-DIONE THIOLASE"/>
    <property type="match status" value="1"/>
</dbReference>
<evidence type="ECO:0000313" key="3">
    <source>
        <dbReference type="Proteomes" id="UP000667802"/>
    </source>
</evidence>
<name>A0AAP5MA52_9CYAN</name>
<dbReference type="InterPro" id="IPR041720">
    <property type="entry name" value="FbaB-like"/>
</dbReference>
<dbReference type="AlphaFoldDB" id="A0AAP5MA52"/>
<evidence type="ECO:0000256" key="1">
    <source>
        <dbReference type="PIRSR" id="PIRSR038992-1"/>
    </source>
</evidence>
<accession>A0AAP5MA52</accession>
<feature type="active site" description="Schiff-base intermediate with dihydroxyacetone-P" evidence="1">
    <location>
        <position position="202"/>
    </location>
</feature>
<dbReference type="SMART" id="SM01133">
    <property type="entry name" value="DeoC"/>
    <property type="match status" value="1"/>
</dbReference>
<proteinExistence type="predicted"/>
<dbReference type="Gene3D" id="3.20.20.70">
    <property type="entry name" value="Aldolase class I"/>
    <property type="match status" value="1"/>
</dbReference>
<dbReference type="GO" id="GO:0004332">
    <property type="term" value="F:fructose-bisphosphate aldolase activity"/>
    <property type="evidence" value="ECO:0007669"/>
    <property type="project" value="InterPro"/>
</dbReference>
<protein>
    <submittedName>
        <fullName evidence="2">Class I fructose-bisphosphate aldolase family protein</fullName>
    </submittedName>
</protein>
<keyword evidence="3" id="KW-1185">Reference proteome</keyword>
<dbReference type="InterPro" id="IPR013785">
    <property type="entry name" value="Aldolase_TIM"/>
</dbReference>
<organism evidence="2 3">
    <name type="scientific">Aetokthonos hydrillicola Thurmond2011</name>
    <dbReference type="NCBI Taxonomy" id="2712845"/>
    <lineage>
        <taxon>Bacteria</taxon>
        <taxon>Bacillati</taxon>
        <taxon>Cyanobacteriota</taxon>
        <taxon>Cyanophyceae</taxon>
        <taxon>Nostocales</taxon>
        <taxon>Hapalosiphonaceae</taxon>
        <taxon>Aetokthonos</taxon>
    </lineage>
</organism>
<dbReference type="NCBIfam" id="NF005556">
    <property type="entry name" value="PRK07226.1"/>
    <property type="match status" value="1"/>
</dbReference>
<gene>
    <name evidence="2" type="ORF">G7B40_011355</name>
</gene>